<keyword evidence="12" id="KW-1185">Reference proteome</keyword>
<dbReference type="Gene3D" id="3.40.718.10">
    <property type="entry name" value="Isopropylmalate Dehydrogenase"/>
    <property type="match status" value="1"/>
</dbReference>
<keyword evidence="6 10" id="KW-0594">Phospholipid biosynthesis</keyword>
<dbReference type="PANTHER" id="PTHR30100:SF1">
    <property type="entry name" value="PHOSPHATE ACYLTRANSFERASE"/>
    <property type="match status" value="1"/>
</dbReference>
<dbReference type="Proteomes" id="UP001147700">
    <property type="component" value="Unassembled WGS sequence"/>
</dbReference>
<accession>A0ABT4RRX9</accession>
<evidence type="ECO:0000256" key="10">
    <source>
        <dbReference type="HAMAP-Rule" id="MF_00019"/>
    </source>
</evidence>
<dbReference type="RefSeq" id="WP_202952410.1">
    <property type="nucleotide sequence ID" value="NZ_JAPCID010000052.1"/>
</dbReference>
<evidence type="ECO:0000256" key="1">
    <source>
        <dbReference type="ARBA" id="ARBA00001232"/>
    </source>
</evidence>
<dbReference type="SUPFAM" id="SSF53659">
    <property type="entry name" value="Isocitrate/Isopropylmalate dehydrogenase-like"/>
    <property type="match status" value="1"/>
</dbReference>
<reference evidence="11" key="1">
    <citation type="submission" date="2022-10" db="EMBL/GenBank/DDBJ databases">
        <title>The WGS of Solirubrobacter sp. CPCC 204708.</title>
        <authorList>
            <person name="Jiang Z."/>
        </authorList>
    </citation>
    <scope>NUCLEOTIDE SEQUENCE</scope>
    <source>
        <strain evidence="11">CPCC 204708</strain>
    </source>
</reference>
<evidence type="ECO:0000256" key="7">
    <source>
        <dbReference type="ARBA" id="ARBA00023264"/>
    </source>
</evidence>
<dbReference type="PIRSF" id="PIRSF002465">
    <property type="entry name" value="Phsphlp_syn_PlsX"/>
    <property type="match status" value="1"/>
</dbReference>
<dbReference type="InterPro" id="IPR012281">
    <property type="entry name" value="Phospholipid_synth_PlsX-like"/>
</dbReference>
<dbReference type="EC" id="2.3.1.274" evidence="8 10"/>
<comment type="pathway">
    <text evidence="10">Lipid metabolism; phospholipid metabolism.</text>
</comment>
<evidence type="ECO:0000313" key="12">
    <source>
        <dbReference type="Proteomes" id="UP001147700"/>
    </source>
</evidence>
<comment type="catalytic activity">
    <reaction evidence="1 10">
        <text>a fatty acyl-[ACP] + phosphate = an acyl phosphate + holo-[ACP]</text>
        <dbReference type="Rhea" id="RHEA:42292"/>
        <dbReference type="Rhea" id="RHEA-COMP:9685"/>
        <dbReference type="Rhea" id="RHEA-COMP:14125"/>
        <dbReference type="ChEBI" id="CHEBI:43474"/>
        <dbReference type="ChEBI" id="CHEBI:59918"/>
        <dbReference type="ChEBI" id="CHEBI:64479"/>
        <dbReference type="ChEBI" id="CHEBI:138651"/>
        <dbReference type="EC" id="2.3.1.274"/>
    </reaction>
</comment>
<dbReference type="EMBL" id="JAPCID010000052">
    <property type="protein sequence ID" value="MDA0141215.1"/>
    <property type="molecule type" value="Genomic_DNA"/>
</dbReference>
<evidence type="ECO:0000256" key="5">
    <source>
        <dbReference type="ARBA" id="ARBA00023098"/>
    </source>
</evidence>
<keyword evidence="11" id="KW-0012">Acyltransferase</keyword>
<keyword evidence="7 10" id="KW-1208">Phospholipid metabolism</keyword>
<evidence type="ECO:0000256" key="9">
    <source>
        <dbReference type="ARBA" id="ARBA00046608"/>
    </source>
</evidence>
<dbReference type="HAMAP" id="MF_00019">
    <property type="entry name" value="PlsX"/>
    <property type="match status" value="1"/>
</dbReference>
<keyword evidence="3 10" id="KW-0444">Lipid biosynthesis</keyword>
<comment type="similarity">
    <text evidence="10">Belongs to the PlsX family.</text>
</comment>
<keyword evidence="5 10" id="KW-0443">Lipid metabolism</keyword>
<gene>
    <name evidence="10 11" type="primary">plsX</name>
    <name evidence="11" type="ORF">OJ962_27200</name>
</gene>
<proteinExistence type="inferred from homology"/>
<sequence>MAVAKSCTCTTSTITTTSTRSLTVAVDVNGADLGPAEVARGAADASGVRVILYGPAAEIGPVPSHVSVVDAPVSIAKEADPVRAVRRTPDASIVQAVAAVSSGEADAVISGGSTGAALAAATFGFKRVRGVHRPALALMIPVPGKPFLLLDAGANVEVRPEMLVQFAHMGAAFMEAVGGVASPRVALLANGTESTKGTEVVVAAHEALAGSAGLNFVGNVEGFAIGTGAADVIVADGFTGNVALKVMEGTSAALLGAVRSAAMSNWRSKLGGMLLRPALRGLRSEIDPEEQGGAVLLGLRHIGVVPHGSFRARGFTRAIEVAARGVREDVAGRTYARLAEAGALRKTASEAVGSLPDQS</sequence>
<protein>
    <recommendedName>
        <fullName evidence="8 10">Phosphate acyltransferase</fullName>
        <ecNumber evidence="8 10">2.3.1.274</ecNumber>
    </recommendedName>
    <alternativeName>
        <fullName evidence="10">Acyl-ACP phosphotransacylase</fullName>
    </alternativeName>
    <alternativeName>
        <fullName evidence="10">Acyl-[acyl-carrier-protein]--phosphate acyltransferase</fullName>
    </alternativeName>
    <alternativeName>
        <fullName evidence="10">Phosphate-acyl-ACP acyltransferase</fullName>
    </alternativeName>
</protein>
<evidence type="ECO:0000256" key="4">
    <source>
        <dbReference type="ARBA" id="ARBA00022679"/>
    </source>
</evidence>
<evidence type="ECO:0000256" key="6">
    <source>
        <dbReference type="ARBA" id="ARBA00023209"/>
    </source>
</evidence>
<dbReference type="PANTHER" id="PTHR30100">
    <property type="entry name" value="FATTY ACID/PHOSPHOLIPID SYNTHESIS PROTEIN PLSX"/>
    <property type="match status" value="1"/>
</dbReference>
<evidence type="ECO:0000313" key="11">
    <source>
        <dbReference type="EMBL" id="MDA0141215.1"/>
    </source>
</evidence>
<evidence type="ECO:0000256" key="2">
    <source>
        <dbReference type="ARBA" id="ARBA00022490"/>
    </source>
</evidence>
<dbReference type="GO" id="GO:0043811">
    <property type="term" value="F:phosphate:acyl-[acyl carrier protein] acyltransferase activity"/>
    <property type="evidence" value="ECO:0007669"/>
    <property type="project" value="UniProtKB-EC"/>
</dbReference>
<evidence type="ECO:0000256" key="3">
    <source>
        <dbReference type="ARBA" id="ARBA00022516"/>
    </source>
</evidence>
<dbReference type="NCBIfam" id="TIGR00182">
    <property type="entry name" value="plsX"/>
    <property type="match status" value="1"/>
</dbReference>
<keyword evidence="4 10" id="KW-0808">Transferase</keyword>
<organism evidence="11 12">
    <name type="scientific">Solirubrobacter deserti</name>
    <dbReference type="NCBI Taxonomy" id="2282478"/>
    <lineage>
        <taxon>Bacteria</taxon>
        <taxon>Bacillati</taxon>
        <taxon>Actinomycetota</taxon>
        <taxon>Thermoleophilia</taxon>
        <taxon>Solirubrobacterales</taxon>
        <taxon>Solirubrobacteraceae</taxon>
        <taxon>Solirubrobacter</taxon>
    </lineage>
</organism>
<comment type="subcellular location">
    <subcellularLocation>
        <location evidence="10">Cytoplasm</location>
    </subcellularLocation>
    <text evidence="10">Associated with the membrane possibly through PlsY.</text>
</comment>
<dbReference type="InterPro" id="IPR003664">
    <property type="entry name" value="FA_synthesis"/>
</dbReference>
<dbReference type="Pfam" id="PF02504">
    <property type="entry name" value="FA_synthesis"/>
    <property type="match status" value="1"/>
</dbReference>
<comment type="subunit">
    <text evidence="9 10">Homodimer. Probably interacts with PlsY.</text>
</comment>
<comment type="caution">
    <text evidence="11">The sequence shown here is derived from an EMBL/GenBank/DDBJ whole genome shotgun (WGS) entry which is preliminary data.</text>
</comment>
<name>A0ABT4RRX9_9ACTN</name>
<keyword evidence="2 10" id="KW-0963">Cytoplasm</keyword>
<evidence type="ECO:0000256" key="8">
    <source>
        <dbReference type="ARBA" id="ARBA00024069"/>
    </source>
</evidence>
<comment type="function">
    <text evidence="10">Catalyzes the reversible formation of acyl-phosphate (acyl-PO(4)) from acyl-[acyl-carrier-protein] (acyl-ACP). This enzyme utilizes acyl-ACP as fatty acyl donor, but not acyl-CoA.</text>
</comment>